<dbReference type="VEuPathDB" id="FungiDB:EMCG_06227"/>
<dbReference type="OrthoDB" id="4186415at2759"/>
<comment type="caution">
    <text evidence="1">The sequence shown here is derived from an EMBL/GenBank/DDBJ whole genome shotgun (WGS) entry which is preliminary data.</text>
</comment>
<evidence type="ECO:0000313" key="2">
    <source>
        <dbReference type="Proteomes" id="UP000034164"/>
    </source>
</evidence>
<dbReference type="EMBL" id="LCZI01000154">
    <property type="protein sequence ID" value="KKZ68117.1"/>
    <property type="molecule type" value="Genomic_DNA"/>
</dbReference>
<sequence>MANNQTLLDYLMVAPPGIPTENTNKTPNTTNSHYSYRDITGVTPWPEFTYAHIMQHYANVLQQTQIESESMPNSPVPAIKTESMFAFRFNTYIQNRLRRALRAGFQHLAPQLSNMDLTPMTTGSPLGTSPNRCPGDLKVSWKWGSGWETALDEAMRREFYQVLSQINYYMKQNNTQYGFILTDTELILIKWLDGNGRLQLTQPIQWETKGPERLTILLGLWYLGMLSAANNDWRLL</sequence>
<dbReference type="AlphaFoldDB" id="A0A0G2IBS7"/>
<reference evidence="2" key="1">
    <citation type="journal article" date="2015" name="PLoS Genet.">
        <title>The dynamic genome and transcriptome of the human fungal pathogen Blastomyces and close relative Emmonsia.</title>
        <authorList>
            <person name="Munoz J.F."/>
            <person name="Gauthier G.M."/>
            <person name="Desjardins C.A."/>
            <person name="Gallo J.E."/>
            <person name="Holder J."/>
            <person name="Sullivan T.D."/>
            <person name="Marty A.J."/>
            <person name="Carmen J.C."/>
            <person name="Chen Z."/>
            <person name="Ding L."/>
            <person name="Gujja S."/>
            <person name="Magrini V."/>
            <person name="Misas E."/>
            <person name="Mitreva M."/>
            <person name="Priest M."/>
            <person name="Saif S."/>
            <person name="Whiston E.A."/>
            <person name="Young S."/>
            <person name="Zeng Q."/>
            <person name="Goldman W.E."/>
            <person name="Mardis E.R."/>
            <person name="Taylor J.W."/>
            <person name="McEwen J.G."/>
            <person name="Clay O.K."/>
            <person name="Klein B.S."/>
            <person name="Cuomo C.A."/>
        </authorList>
    </citation>
    <scope>NUCLEOTIDE SEQUENCE [LARGE SCALE GENOMIC DNA]</scope>
    <source>
        <strain evidence="2">UAMH 3008</strain>
    </source>
</reference>
<proteinExistence type="predicted"/>
<accession>A0A0G2IBS7</accession>
<name>A0A0G2IBS7_9EURO</name>
<dbReference type="Proteomes" id="UP000034164">
    <property type="component" value="Unassembled WGS sequence"/>
</dbReference>
<evidence type="ECO:0000313" key="1">
    <source>
        <dbReference type="EMBL" id="KKZ68117.1"/>
    </source>
</evidence>
<protein>
    <recommendedName>
        <fullName evidence="3">Fungal-type protein kinase domain-containing protein</fullName>
    </recommendedName>
</protein>
<evidence type="ECO:0008006" key="3">
    <source>
        <dbReference type="Google" id="ProtNLM"/>
    </source>
</evidence>
<organism evidence="1 2">
    <name type="scientific">[Emmonsia] crescens</name>
    <dbReference type="NCBI Taxonomy" id="73230"/>
    <lineage>
        <taxon>Eukaryota</taxon>
        <taxon>Fungi</taxon>
        <taxon>Dikarya</taxon>
        <taxon>Ascomycota</taxon>
        <taxon>Pezizomycotina</taxon>
        <taxon>Eurotiomycetes</taxon>
        <taxon>Eurotiomycetidae</taxon>
        <taxon>Onygenales</taxon>
        <taxon>Ajellomycetaceae</taxon>
        <taxon>Emergomyces</taxon>
    </lineage>
</organism>
<gene>
    <name evidence="1" type="ORF">EMCG_06227</name>
</gene>